<dbReference type="AlphaFoldDB" id="A0A2G8RSL1"/>
<protein>
    <submittedName>
        <fullName evidence="2">Uncharacterized protein</fullName>
    </submittedName>
</protein>
<reference evidence="2 3" key="1">
    <citation type="journal article" date="2015" name="Sci. Rep.">
        <title>Chromosome-level genome map provides insights into diverse defense mechanisms in the medicinal fungus Ganoderma sinense.</title>
        <authorList>
            <person name="Zhu Y."/>
            <person name="Xu J."/>
            <person name="Sun C."/>
            <person name="Zhou S."/>
            <person name="Xu H."/>
            <person name="Nelson D.R."/>
            <person name="Qian J."/>
            <person name="Song J."/>
            <person name="Luo H."/>
            <person name="Xiang L."/>
            <person name="Li Y."/>
            <person name="Xu Z."/>
            <person name="Ji A."/>
            <person name="Wang L."/>
            <person name="Lu S."/>
            <person name="Hayward A."/>
            <person name="Sun W."/>
            <person name="Li X."/>
            <person name="Schwartz D.C."/>
            <person name="Wang Y."/>
            <person name="Chen S."/>
        </authorList>
    </citation>
    <scope>NUCLEOTIDE SEQUENCE [LARGE SCALE GENOMIC DNA]</scope>
    <source>
        <strain evidence="2 3">ZZ0214-1</strain>
    </source>
</reference>
<proteinExistence type="predicted"/>
<dbReference type="EMBL" id="AYKW01000067">
    <property type="protein sequence ID" value="PIL24506.1"/>
    <property type="molecule type" value="Genomic_DNA"/>
</dbReference>
<evidence type="ECO:0000313" key="2">
    <source>
        <dbReference type="EMBL" id="PIL24506.1"/>
    </source>
</evidence>
<evidence type="ECO:0000256" key="1">
    <source>
        <dbReference type="SAM" id="MobiDB-lite"/>
    </source>
</evidence>
<sequence>MVRPTPYPFRDHSTGMGFSSGGSGLPTTNSDLRPAKSHNYREPAPAFNISSHPIHRESDVDPASSFAPQTQISSATSPSLSVPTKRPSRSLGSVPTTSPSLSGVAVLPAADLEERPHARKIASEGTSSPPSSQYHAAHPTPTPTPTPLPRGSGPSAGRPPPLSEKAQIHLHPDRGLTVVPHGAKAKAPRSGPPAARDAAWGGQGQGGVSGLDDRPPEGQVRSNPRGTGGSDAAPRLLEAGDGLDACGSGTERQAAATGMAREKRRRQEEHGGEEWEGEAPPAYCE</sequence>
<organism evidence="2 3">
    <name type="scientific">Ganoderma sinense ZZ0214-1</name>
    <dbReference type="NCBI Taxonomy" id="1077348"/>
    <lineage>
        <taxon>Eukaryota</taxon>
        <taxon>Fungi</taxon>
        <taxon>Dikarya</taxon>
        <taxon>Basidiomycota</taxon>
        <taxon>Agaricomycotina</taxon>
        <taxon>Agaricomycetes</taxon>
        <taxon>Polyporales</taxon>
        <taxon>Polyporaceae</taxon>
        <taxon>Ganoderma</taxon>
    </lineage>
</organism>
<feature type="region of interest" description="Disordered" evidence="1">
    <location>
        <begin position="1"/>
        <end position="104"/>
    </location>
</feature>
<feature type="compositionally biased region" description="Polar residues" evidence="1">
    <location>
        <begin position="90"/>
        <end position="101"/>
    </location>
</feature>
<comment type="caution">
    <text evidence="2">The sequence shown here is derived from an EMBL/GenBank/DDBJ whole genome shotgun (WGS) entry which is preliminary data.</text>
</comment>
<feature type="compositionally biased region" description="Polar residues" evidence="1">
    <location>
        <begin position="66"/>
        <end position="82"/>
    </location>
</feature>
<keyword evidence="3" id="KW-1185">Reference proteome</keyword>
<feature type="compositionally biased region" description="Polar residues" evidence="1">
    <location>
        <begin position="124"/>
        <end position="134"/>
    </location>
</feature>
<dbReference type="Proteomes" id="UP000230002">
    <property type="component" value="Unassembled WGS sequence"/>
</dbReference>
<evidence type="ECO:0000313" key="3">
    <source>
        <dbReference type="Proteomes" id="UP000230002"/>
    </source>
</evidence>
<accession>A0A2G8RSL1</accession>
<name>A0A2G8RSL1_9APHY</name>
<gene>
    <name evidence="2" type="ORF">GSI_14261</name>
</gene>
<feature type="region of interest" description="Disordered" evidence="1">
    <location>
        <begin position="119"/>
        <end position="285"/>
    </location>
</feature>